<sequence>MRPTPSSSNGIALEANGLPPAFVERLLRAAQPESGPRRRIRIERARAGEAVAETVSDAGGFTIRLPGLDSAYGRAGSNFWSQALHEVFHVRYSDFERFRQLDPYRVRLANVFEDVRVDRMGLASFPDYHRMRAADLQRRAFHGAGLFAVGRASSMRLRRDGEGRAAPCFAGSIENITRLLLIEAYEAGFFMKFPLTSKNRARAAAEADIGESAVEALVAAVQALDFERSAGAPDFAVSGADAAAAIVLKRGASPTTRQIDSFD</sequence>
<proteinExistence type="predicted"/>
<protein>
    <submittedName>
        <fullName evidence="1">Uncharacterized protein</fullName>
    </submittedName>
</protein>
<dbReference type="EMBL" id="JACJJC010000004">
    <property type="protein sequence ID" value="MBM6703652.1"/>
    <property type="molecule type" value="Genomic_DNA"/>
</dbReference>
<keyword evidence="2" id="KW-1185">Reference proteome</keyword>
<name>A0ABS2DQM7_9BURK</name>
<gene>
    <name evidence="1" type="ORF">H6A60_04005</name>
</gene>
<dbReference type="RefSeq" id="WP_205102122.1">
    <property type="nucleotide sequence ID" value="NZ_JACJJC010000004.1"/>
</dbReference>
<evidence type="ECO:0000313" key="2">
    <source>
        <dbReference type="Proteomes" id="UP000715095"/>
    </source>
</evidence>
<dbReference type="Proteomes" id="UP000715095">
    <property type="component" value="Unassembled WGS sequence"/>
</dbReference>
<reference evidence="1 2" key="1">
    <citation type="journal article" date="2021" name="Sci. Rep.">
        <title>The distribution of antibiotic resistance genes in chicken gut microbiota commensals.</title>
        <authorList>
            <person name="Juricova H."/>
            <person name="Matiasovicova J."/>
            <person name="Kubasova T."/>
            <person name="Cejkova D."/>
            <person name="Rychlik I."/>
        </authorList>
    </citation>
    <scope>NUCLEOTIDE SEQUENCE [LARGE SCALE GENOMIC DNA]</scope>
    <source>
        <strain evidence="1 2">An829</strain>
    </source>
</reference>
<organism evidence="1 2">
    <name type="scientific">Sutterella massiliensis</name>
    <dbReference type="NCBI Taxonomy" id="1816689"/>
    <lineage>
        <taxon>Bacteria</taxon>
        <taxon>Pseudomonadati</taxon>
        <taxon>Pseudomonadota</taxon>
        <taxon>Betaproteobacteria</taxon>
        <taxon>Burkholderiales</taxon>
        <taxon>Sutterellaceae</taxon>
        <taxon>Sutterella</taxon>
    </lineage>
</organism>
<evidence type="ECO:0000313" key="1">
    <source>
        <dbReference type="EMBL" id="MBM6703652.1"/>
    </source>
</evidence>
<accession>A0ABS2DQM7</accession>
<comment type="caution">
    <text evidence="1">The sequence shown here is derived from an EMBL/GenBank/DDBJ whole genome shotgun (WGS) entry which is preliminary data.</text>
</comment>